<keyword evidence="4" id="KW-0223">Dioxygenase</keyword>
<dbReference type="Gene3D" id="2.60.120.330">
    <property type="entry name" value="B-lactam Antibiotic, Isopenicillin N Synthase, Chain"/>
    <property type="match status" value="1"/>
</dbReference>
<comment type="cofactor">
    <cofactor evidence="1">
        <name>L-ascorbate</name>
        <dbReference type="ChEBI" id="CHEBI:38290"/>
    </cofactor>
</comment>
<dbReference type="GO" id="GO:0046872">
    <property type="term" value="F:metal ion binding"/>
    <property type="evidence" value="ECO:0007669"/>
    <property type="project" value="UniProtKB-KW"/>
</dbReference>
<keyword evidence="13" id="KW-1185">Reference proteome</keyword>
<reference evidence="12" key="1">
    <citation type="submission" date="2023-03" db="EMBL/GenBank/DDBJ databases">
        <authorList>
            <person name="Julca I."/>
        </authorList>
    </citation>
    <scope>NUCLEOTIDE SEQUENCE</scope>
</reference>
<evidence type="ECO:0000259" key="11">
    <source>
        <dbReference type="PROSITE" id="PS51471"/>
    </source>
</evidence>
<protein>
    <recommendedName>
        <fullName evidence="9">gibberellin 3beta-dioxygenase</fullName>
        <ecNumber evidence="9">1.14.11.15</ecNumber>
    </recommendedName>
</protein>
<evidence type="ECO:0000313" key="12">
    <source>
        <dbReference type="EMBL" id="CAI9094431.1"/>
    </source>
</evidence>
<keyword evidence="3 10" id="KW-0479">Metal-binding</keyword>
<dbReference type="FunFam" id="2.60.120.330:FF:000013">
    <property type="entry name" value="Gibberellin 3-beta-dioxygenase 1"/>
    <property type="match status" value="1"/>
</dbReference>
<comment type="similarity">
    <text evidence="8">Belongs to the iron/ascorbate-dependent oxidoreductase family. GA3OX subfamily.</text>
</comment>
<evidence type="ECO:0000256" key="7">
    <source>
        <dbReference type="ARBA" id="ARBA00037909"/>
    </source>
</evidence>
<dbReference type="InterPro" id="IPR044861">
    <property type="entry name" value="IPNS-like_FE2OG_OXY"/>
</dbReference>
<dbReference type="GO" id="GO:0016707">
    <property type="term" value="F:gibberellin 3-beta-dioxygenase activity"/>
    <property type="evidence" value="ECO:0007669"/>
    <property type="project" value="UniProtKB-EC"/>
</dbReference>
<dbReference type="GO" id="GO:0002238">
    <property type="term" value="P:response to molecule of fungal origin"/>
    <property type="evidence" value="ECO:0007669"/>
    <property type="project" value="UniProtKB-ARBA"/>
</dbReference>
<comment type="pathway">
    <text evidence="7">Plant hormone biosynthesis; gibberellin biosynthesis.</text>
</comment>
<evidence type="ECO:0000256" key="2">
    <source>
        <dbReference type="ARBA" id="ARBA00004972"/>
    </source>
</evidence>
<evidence type="ECO:0000256" key="9">
    <source>
        <dbReference type="ARBA" id="ARBA00066695"/>
    </source>
</evidence>
<dbReference type="GO" id="GO:0009686">
    <property type="term" value="P:gibberellin biosynthetic process"/>
    <property type="evidence" value="ECO:0007669"/>
    <property type="project" value="UniProtKB-ARBA"/>
</dbReference>
<dbReference type="AlphaFoldDB" id="A0AAV1CGG1"/>
<dbReference type="PROSITE" id="PS51471">
    <property type="entry name" value="FE2OG_OXY"/>
    <property type="match status" value="1"/>
</dbReference>
<comment type="pathway">
    <text evidence="2">Hormone biosynthesis.</text>
</comment>
<dbReference type="InterPro" id="IPR026992">
    <property type="entry name" value="DIOX_N"/>
</dbReference>
<evidence type="ECO:0000256" key="3">
    <source>
        <dbReference type="ARBA" id="ARBA00022723"/>
    </source>
</evidence>
<gene>
    <name evidence="12" type="ORF">OLC1_LOCUS5596</name>
</gene>
<dbReference type="Pfam" id="PF03171">
    <property type="entry name" value="2OG-FeII_Oxy"/>
    <property type="match status" value="1"/>
</dbReference>
<dbReference type="EC" id="1.14.11.15" evidence="9"/>
<evidence type="ECO:0000256" key="8">
    <source>
        <dbReference type="ARBA" id="ARBA00061560"/>
    </source>
</evidence>
<dbReference type="Proteomes" id="UP001161247">
    <property type="component" value="Chromosome 2"/>
</dbReference>
<feature type="domain" description="Fe2OG dioxygenase" evidence="11">
    <location>
        <begin position="197"/>
        <end position="301"/>
    </location>
</feature>
<name>A0AAV1CGG1_OLDCO</name>
<sequence>MATLSDAYKVIPMTLKHIIPPDFESLKRVPDSHVWPQTDVDLPLQDDDEKPERSIPVIDLMAPNAVELIGHACEDWGAFQLTNHGISTNLIDEVESQARRLFVLPTIEKLKVLRSTDGMTGYGASRMAQSFPKLLWHEGFTIMGSPLHHAQQLWPHDHQVFCDLMENYQKKMKELAHQLLLVMLKWLQVSEEDLKWTFSMAQGSLQLNSYPACPNPKSTIGLAPHTDTMLVTILHQSDPGLQIFNGKSRSWVTVLPVAGALVVNLGNLLQIFSNGKFQSAMHRALVNQYRHRISMAYFYVPPADSMVGPFARFERPVYRTLVLKEYLQIRHEHREDSLSVIRIDDED</sequence>
<evidence type="ECO:0000256" key="5">
    <source>
        <dbReference type="ARBA" id="ARBA00023002"/>
    </source>
</evidence>
<dbReference type="PANTHER" id="PTHR47990">
    <property type="entry name" value="2-OXOGLUTARATE (2OG) AND FE(II)-DEPENDENT OXYGENASE SUPERFAMILY PROTEIN-RELATED"/>
    <property type="match status" value="1"/>
</dbReference>
<dbReference type="InterPro" id="IPR005123">
    <property type="entry name" value="Oxoglu/Fe-dep_dioxygenase_dom"/>
</dbReference>
<dbReference type="InterPro" id="IPR027443">
    <property type="entry name" value="IPNS-like_sf"/>
</dbReference>
<evidence type="ECO:0000256" key="10">
    <source>
        <dbReference type="RuleBase" id="RU003682"/>
    </source>
</evidence>
<dbReference type="Pfam" id="PF14226">
    <property type="entry name" value="DIOX_N"/>
    <property type="match status" value="1"/>
</dbReference>
<accession>A0AAV1CGG1</accession>
<dbReference type="InterPro" id="IPR050231">
    <property type="entry name" value="Iron_ascorbate_oxido_reductase"/>
</dbReference>
<organism evidence="12 13">
    <name type="scientific">Oldenlandia corymbosa var. corymbosa</name>
    <dbReference type="NCBI Taxonomy" id="529605"/>
    <lineage>
        <taxon>Eukaryota</taxon>
        <taxon>Viridiplantae</taxon>
        <taxon>Streptophyta</taxon>
        <taxon>Embryophyta</taxon>
        <taxon>Tracheophyta</taxon>
        <taxon>Spermatophyta</taxon>
        <taxon>Magnoliopsida</taxon>
        <taxon>eudicotyledons</taxon>
        <taxon>Gunneridae</taxon>
        <taxon>Pentapetalae</taxon>
        <taxon>asterids</taxon>
        <taxon>lamiids</taxon>
        <taxon>Gentianales</taxon>
        <taxon>Rubiaceae</taxon>
        <taxon>Rubioideae</taxon>
        <taxon>Spermacoceae</taxon>
        <taxon>Hedyotis-Oldenlandia complex</taxon>
        <taxon>Oldenlandia</taxon>
    </lineage>
</organism>
<proteinExistence type="inferred from homology"/>
<evidence type="ECO:0000256" key="1">
    <source>
        <dbReference type="ARBA" id="ARBA00001961"/>
    </source>
</evidence>
<keyword evidence="6 10" id="KW-0408">Iron</keyword>
<evidence type="ECO:0000256" key="6">
    <source>
        <dbReference type="ARBA" id="ARBA00023004"/>
    </source>
</evidence>
<dbReference type="GO" id="GO:0009805">
    <property type="term" value="P:coumarin biosynthetic process"/>
    <property type="evidence" value="ECO:0007669"/>
    <property type="project" value="UniProtKB-ARBA"/>
</dbReference>
<dbReference type="EMBL" id="OX459119">
    <property type="protein sequence ID" value="CAI9094431.1"/>
    <property type="molecule type" value="Genomic_DNA"/>
</dbReference>
<keyword evidence="5 10" id="KW-0560">Oxidoreductase</keyword>
<dbReference type="SUPFAM" id="SSF51197">
    <property type="entry name" value="Clavaminate synthase-like"/>
    <property type="match status" value="1"/>
</dbReference>
<evidence type="ECO:0000256" key="4">
    <source>
        <dbReference type="ARBA" id="ARBA00022964"/>
    </source>
</evidence>
<evidence type="ECO:0000313" key="13">
    <source>
        <dbReference type="Proteomes" id="UP001161247"/>
    </source>
</evidence>